<organism evidence="1 2">
    <name type="scientific">Bacillus oleivorans</name>
    <dbReference type="NCBI Taxonomy" id="1448271"/>
    <lineage>
        <taxon>Bacteria</taxon>
        <taxon>Bacillati</taxon>
        <taxon>Bacillota</taxon>
        <taxon>Bacilli</taxon>
        <taxon>Bacillales</taxon>
        <taxon>Bacillaceae</taxon>
        <taxon>Bacillus</taxon>
    </lineage>
</organism>
<keyword evidence="2" id="KW-1185">Reference proteome</keyword>
<gene>
    <name evidence="1" type="ORF">SAMN05877753_11199</name>
</gene>
<dbReference type="EMBL" id="OAOP01000011">
    <property type="protein sequence ID" value="SNX75243.1"/>
    <property type="molecule type" value="Genomic_DNA"/>
</dbReference>
<evidence type="ECO:0000313" key="1">
    <source>
        <dbReference type="EMBL" id="SNX75243.1"/>
    </source>
</evidence>
<dbReference type="RefSeq" id="WP_097160366.1">
    <property type="nucleotide sequence ID" value="NZ_JBEPMQ010000014.1"/>
</dbReference>
<dbReference type="AlphaFoldDB" id="A0A285D7T3"/>
<sequence length="128" mass="14930">MYRPRRRLPPFRYPNFPIQYGFQNHYQLPRQFPEVDTTLFVESAKISKPLLTEIVNLLDKIEEPGPFSKRLMDAAQRSDQARVRQLLREAGVKSDPEININPDGLRLTFLGKTEAGDFSRIMIVLRWG</sequence>
<accession>A0A285D7T3</accession>
<dbReference type="Pfam" id="PF26344">
    <property type="entry name" value="YuzC"/>
    <property type="match status" value="1"/>
</dbReference>
<dbReference type="InterPro" id="IPR058870">
    <property type="entry name" value="YuzC"/>
</dbReference>
<name>A0A285D7T3_9BACI</name>
<reference evidence="1 2" key="1">
    <citation type="submission" date="2017-08" db="EMBL/GenBank/DDBJ databases">
        <authorList>
            <person name="de Groot N.N."/>
        </authorList>
    </citation>
    <scope>NUCLEOTIDE SEQUENCE [LARGE SCALE GENOMIC DNA]</scope>
    <source>
        <strain evidence="1 2">JC228</strain>
    </source>
</reference>
<evidence type="ECO:0000313" key="2">
    <source>
        <dbReference type="Proteomes" id="UP000219546"/>
    </source>
</evidence>
<protein>
    <submittedName>
        <fullName evidence="1">Uncharacterized protein</fullName>
    </submittedName>
</protein>
<dbReference type="OrthoDB" id="2615349at2"/>
<proteinExistence type="predicted"/>
<dbReference type="Proteomes" id="UP000219546">
    <property type="component" value="Unassembled WGS sequence"/>
</dbReference>